<dbReference type="GO" id="GO:0090307">
    <property type="term" value="P:mitotic spindle assembly"/>
    <property type="evidence" value="ECO:0007669"/>
    <property type="project" value="UniProtKB-ARBA"/>
</dbReference>
<dbReference type="EMBL" id="BSYA01000115">
    <property type="protein sequence ID" value="GMG33308.1"/>
    <property type="molecule type" value="Genomic_DNA"/>
</dbReference>
<keyword evidence="9" id="KW-0206">Cytoskeleton</keyword>
<keyword evidence="7 11" id="KW-0175">Coiled coil</keyword>
<keyword evidence="3" id="KW-0963">Cytoplasm</keyword>
<evidence type="ECO:0000256" key="3">
    <source>
        <dbReference type="ARBA" id="ARBA00022490"/>
    </source>
</evidence>
<dbReference type="SUPFAM" id="SSF52540">
    <property type="entry name" value="P-loop containing nucleoside triphosphate hydrolases"/>
    <property type="match status" value="1"/>
</dbReference>
<dbReference type="GO" id="GO:0008017">
    <property type="term" value="F:microtubule binding"/>
    <property type="evidence" value="ECO:0007669"/>
    <property type="project" value="InterPro"/>
</dbReference>
<keyword evidence="5 10" id="KW-0547">Nucleotide-binding</keyword>
<evidence type="ECO:0000259" key="13">
    <source>
        <dbReference type="PROSITE" id="PS50067"/>
    </source>
</evidence>
<dbReference type="GO" id="GO:0007018">
    <property type="term" value="P:microtubule-based movement"/>
    <property type="evidence" value="ECO:0007669"/>
    <property type="project" value="InterPro"/>
</dbReference>
<evidence type="ECO:0000256" key="8">
    <source>
        <dbReference type="ARBA" id="ARBA00023175"/>
    </source>
</evidence>
<dbReference type="CDD" id="cd01366">
    <property type="entry name" value="KISc_C_terminal"/>
    <property type="match status" value="1"/>
</dbReference>
<keyword evidence="8 10" id="KW-0505">Motor protein</keyword>
<gene>
    <name evidence="14" type="ORF">Aory04_000885500</name>
</gene>
<keyword evidence="4" id="KW-0493">Microtubule</keyword>
<evidence type="ECO:0000256" key="7">
    <source>
        <dbReference type="ARBA" id="ARBA00023054"/>
    </source>
</evidence>
<evidence type="ECO:0000256" key="2">
    <source>
        <dbReference type="ARBA" id="ARBA00010899"/>
    </source>
</evidence>
<feature type="coiled-coil region" evidence="11">
    <location>
        <begin position="320"/>
        <end position="361"/>
    </location>
</feature>
<dbReference type="Gene3D" id="3.40.850.10">
    <property type="entry name" value="Kinesin motor domain"/>
    <property type="match status" value="1"/>
</dbReference>
<evidence type="ECO:0000256" key="1">
    <source>
        <dbReference type="ARBA" id="ARBA00004245"/>
    </source>
</evidence>
<dbReference type="AlphaFoldDB" id="A0AAN5BUG0"/>
<accession>A0AAN5BUG0</accession>
<feature type="region of interest" description="Disordered" evidence="12">
    <location>
        <begin position="206"/>
        <end position="267"/>
    </location>
</feature>
<evidence type="ECO:0000313" key="15">
    <source>
        <dbReference type="Proteomes" id="UP001165205"/>
    </source>
</evidence>
<comment type="subcellular location">
    <subcellularLocation>
        <location evidence="1">Cytoplasm</location>
        <location evidence="1">Cytoskeleton</location>
    </subcellularLocation>
</comment>
<reference evidence="14" key="1">
    <citation type="submission" date="2023-04" db="EMBL/GenBank/DDBJ databases">
        <title>Aspergillus oryzae NBRC 4228.</title>
        <authorList>
            <person name="Ichikawa N."/>
            <person name="Sato H."/>
            <person name="Tonouchi N."/>
        </authorList>
    </citation>
    <scope>NUCLEOTIDE SEQUENCE</scope>
    <source>
        <strain evidence="14">NBRC 4228</strain>
    </source>
</reference>
<keyword evidence="6 10" id="KW-0067">ATP-binding</keyword>
<dbReference type="PROSITE" id="PS50067">
    <property type="entry name" value="KINESIN_MOTOR_2"/>
    <property type="match status" value="1"/>
</dbReference>
<dbReference type="InterPro" id="IPR001752">
    <property type="entry name" value="Kinesin_motor_dom"/>
</dbReference>
<evidence type="ECO:0000256" key="10">
    <source>
        <dbReference type="PROSITE-ProRule" id="PRU00283"/>
    </source>
</evidence>
<dbReference type="InterPro" id="IPR036961">
    <property type="entry name" value="Kinesin_motor_dom_sf"/>
</dbReference>
<dbReference type="GO" id="GO:0008569">
    <property type="term" value="F:minus-end-directed microtubule motor activity"/>
    <property type="evidence" value="ECO:0007669"/>
    <property type="project" value="UniProtKB-ARBA"/>
</dbReference>
<dbReference type="Pfam" id="PF00225">
    <property type="entry name" value="Kinesin"/>
    <property type="match status" value="2"/>
</dbReference>
<dbReference type="SMART" id="SM00129">
    <property type="entry name" value="KISc"/>
    <property type="match status" value="1"/>
</dbReference>
<feature type="region of interest" description="Disordered" evidence="12">
    <location>
        <begin position="169"/>
        <end position="190"/>
    </location>
</feature>
<dbReference type="FunFam" id="3.40.850.10:FF:000065">
    <property type="entry name" value="Kinesin-like protein"/>
    <property type="match status" value="1"/>
</dbReference>
<sequence length="1032" mass="115578">MMDNENLASCRLAQLLKLRRVSQITSRVSRTVALTRTEPTRPRSTTQGAETTRARATSTTLSGKPLGRANSHATTTLTRSASTTSRTTKASPATGSSTRPHSALSRPQTSLAGARRPNGHTIARPATSLDTHHEEDSSILGKRKGRRQFHFDSPDFAILANPSLSGSIHAHVPQGRSGAQRYSSQEYEGPVRPDYREISISSALDLSATGPLPTRTLDPKTSPMHRTFVPLGLNTPTTPTPSYKPLSPSKHSSKRKPPPVPQFLTKDSMITSFNCSTGAEWDQETREKTMEEFFNAFVSRVIIQDPPIGCKGAHIVRFAVNELEQSRKDLTEANLALRVELESMKARIGTAEGALHDAQREHELAMDEFSSRQRLEVETVRADSKKKLDTIVAQHEDQLCELKRRFERELDDEKASRLREINQLTSQTALDTQRSQIELDRKDREIASLQNDVQALQQEIERERKSTQGLRQNLDTASSNSVTLESSIRALKARIEFLESGREEQSQAFERLNQQMMDALAETNATKDKLRKEETLRRKLHNQVQELKGNIRVFCRVRPSLETEPQTGIAQIQYPDASEECKEINVLGLEEKSSLGAVTKKNNNFAFDRVFGPSTQNAEVFDEISQLVQSALDGYNVCIFCYGQTGSGKTYTMSSLDGMIPRAVHQIYENATSLKEKGWRYTMEGNFVEVYNENLNDLLGKAEELDKKKHEIRHDMQRGKTIITDVTTVRLDSPEMVENILKRAAANRSVAATKANERSSRSHSVFILKLIGENDITGERSEGTLNLVDLAGSERLSHSGATGERLRETQNINRSLSCLGDVIAALGQGKDGGHIPYRNSKVSSPDFSGENQGTNKMQLTYLLQFSLGGNSKTLMFVMVSPLQAHLAETLTSLKFATKSYLKILEDDLYSIWEPGLEFIHDNAPIYTANMVKRWFQDIGISTVDWPPYSPDLNSIEYTRSKLKEMIYQLDPEMVIYKGTEEASKAHFSASIERAWNEISEEFFTRLVESMPRPRGVLRKLLRQSAGIPDISQ</sequence>
<evidence type="ECO:0000256" key="9">
    <source>
        <dbReference type="ARBA" id="ARBA00023212"/>
    </source>
</evidence>
<comment type="similarity">
    <text evidence="2">Belongs to the TRAFAC class myosin-kinesin ATPase superfamily. Kinesin family. KIN-14 subfamily.</text>
</comment>
<feature type="compositionally biased region" description="Low complexity" evidence="12">
    <location>
        <begin position="73"/>
        <end position="94"/>
    </location>
</feature>
<feature type="coiled-coil region" evidence="11">
    <location>
        <begin position="688"/>
        <end position="715"/>
    </location>
</feature>
<evidence type="ECO:0000256" key="12">
    <source>
        <dbReference type="SAM" id="MobiDB-lite"/>
    </source>
</evidence>
<evidence type="ECO:0000256" key="6">
    <source>
        <dbReference type="ARBA" id="ARBA00022840"/>
    </source>
</evidence>
<dbReference type="PANTHER" id="PTHR47972:SF45">
    <property type="entry name" value="PROTEIN CLARET SEGREGATIONAL"/>
    <property type="match status" value="1"/>
</dbReference>
<feature type="coiled-coil region" evidence="11">
    <location>
        <begin position="432"/>
        <end position="550"/>
    </location>
</feature>
<evidence type="ECO:0000256" key="5">
    <source>
        <dbReference type="ARBA" id="ARBA00022741"/>
    </source>
</evidence>
<dbReference type="InterPro" id="IPR027417">
    <property type="entry name" value="P-loop_NTPase"/>
</dbReference>
<dbReference type="InterPro" id="IPR027640">
    <property type="entry name" value="Kinesin-like_fam"/>
</dbReference>
<feature type="domain" description="Kinesin motor" evidence="13">
    <location>
        <begin position="550"/>
        <end position="902"/>
    </location>
</feature>
<evidence type="ECO:0000313" key="14">
    <source>
        <dbReference type="EMBL" id="GMG33308.1"/>
    </source>
</evidence>
<evidence type="ECO:0000256" key="4">
    <source>
        <dbReference type="ARBA" id="ARBA00022701"/>
    </source>
</evidence>
<name>A0AAN5BUG0_ASPOZ</name>
<feature type="region of interest" description="Disordered" evidence="12">
    <location>
        <begin position="32"/>
        <end position="146"/>
    </location>
</feature>
<feature type="compositionally biased region" description="Low complexity" evidence="12">
    <location>
        <begin position="235"/>
        <end position="250"/>
    </location>
</feature>
<dbReference type="InterPro" id="IPR019821">
    <property type="entry name" value="Kinesin_motor_CS"/>
</dbReference>
<comment type="caution">
    <text evidence="14">The sequence shown here is derived from an EMBL/GenBank/DDBJ whole genome shotgun (WGS) entry which is preliminary data.</text>
</comment>
<dbReference type="PANTHER" id="PTHR47972">
    <property type="entry name" value="KINESIN-LIKE PROTEIN KLP-3"/>
    <property type="match status" value="1"/>
</dbReference>
<dbReference type="PRINTS" id="PR00380">
    <property type="entry name" value="KINESINHEAVY"/>
</dbReference>
<dbReference type="PROSITE" id="PS00411">
    <property type="entry name" value="KINESIN_MOTOR_1"/>
    <property type="match status" value="1"/>
</dbReference>
<dbReference type="GO" id="GO:0005524">
    <property type="term" value="F:ATP binding"/>
    <property type="evidence" value="ECO:0007669"/>
    <property type="project" value="UniProtKB-UniRule"/>
</dbReference>
<organism evidence="14 15">
    <name type="scientific">Aspergillus oryzae</name>
    <name type="common">Yellow koji mold</name>
    <dbReference type="NCBI Taxonomy" id="5062"/>
    <lineage>
        <taxon>Eukaryota</taxon>
        <taxon>Fungi</taxon>
        <taxon>Dikarya</taxon>
        <taxon>Ascomycota</taxon>
        <taxon>Pezizomycotina</taxon>
        <taxon>Eurotiomycetes</taxon>
        <taxon>Eurotiomycetidae</taxon>
        <taxon>Eurotiales</taxon>
        <taxon>Aspergillaceae</taxon>
        <taxon>Aspergillus</taxon>
        <taxon>Aspergillus subgen. Circumdati</taxon>
    </lineage>
</organism>
<proteinExistence type="inferred from homology"/>
<protein>
    <submittedName>
        <fullName evidence="14">Unnamed protein product</fullName>
    </submittedName>
</protein>
<feature type="compositionally biased region" description="Polar residues" evidence="12">
    <location>
        <begin position="95"/>
        <end position="111"/>
    </location>
</feature>
<feature type="binding site" evidence="10">
    <location>
        <begin position="643"/>
        <end position="650"/>
    </location>
    <ligand>
        <name>ATP</name>
        <dbReference type="ChEBI" id="CHEBI:30616"/>
    </ligand>
</feature>
<evidence type="ECO:0000256" key="11">
    <source>
        <dbReference type="SAM" id="Coils"/>
    </source>
</evidence>
<dbReference type="GO" id="GO:0005874">
    <property type="term" value="C:microtubule"/>
    <property type="evidence" value="ECO:0007669"/>
    <property type="project" value="UniProtKB-KW"/>
</dbReference>
<dbReference type="Proteomes" id="UP001165205">
    <property type="component" value="Unassembled WGS sequence"/>
</dbReference>